<reference evidence="1 2" key="1">
    <citation type="submission" date="2016-04" db="EMBL/GenBank/DDBJ databases">
        <title>Genome sequence of Methanobrevibacter cuticularis DSM 11139.</title>
        <authorList>
            <person name="Poehlein A."/>
            <person name="Seedorf H."/>
            <person name="Daniel R."/>
        </authorList>
    </citation>
    <scope>NUCLEOTIDE SEQUENCE [LARGE SCALE GENOMIC DNA]</scope>
    <source>
        <strain evidence="1 2">DSM 11139</strain>
    </source>
</reference>
<protein>
    <recommendedName>
        <fullName evidence="3">Zinc ribbon domain protein</fullName>
    </recommendedName>
</protein>
<dbReference type="RefSeq" id="WP_157082518.1">
    <property type="nucleotide sequence ID" value="NZ_LWMW01000107.1"/>
</dbReference>
<dbReference type="AlphaFoldDB" id="A0A166DQ16"/>
<evidence type="ECO:0000313" key="2">
    <source>
        <dbReference type="Proteomes" id="UP000077275"/>
    </source>
</evidence>
<evidence type="ECO:0008006" key="3">
    <source>
        <dbReference type="Google" id="ProtNLM"/>
    </source>
</evidence>
<organism evidence="1 2">
    <name type="scientific">Methanobrevibacter cuticularis</name>
    <dbReference type="NCBI Taxonomy" id="47311"/>
    <lineage>
        <taxon>Archaea</taxon>
        <taxon>Methanobacteriati</taxon>
        <taxon>Methanobacteriota</taxon>
        <taxon>Methanomada group</taxon>
        <taxon>Methanobacteria</taxon>
        <taxon>Methanobacteriales</taxon>
        <taxon>Methanobacteriaceae</taxon>
        <taxon>Methanobrevibacter</taxon>
    </lineage>
</organism>
<evidence type="ECO:0000313" key="1">
    <source>
        <dbReference type="EMBL" id="KZX15836.1"/>
    </source>
</evidence>
<gene>
    <name evidence="1" type="ORF">MBCUT_12560</name>
</gene>
<dbReference type="Proteomes" id="UP000077275">
    <property type="component" value="Unassembled WGS sequence"/>
</dbReference>
<dbReference type="EMBL" id="LWMW01000107">
    <property type="protein sequence ID" value="KZX15836.1"/>
    <property type="molecule type" value="Genomic_DNA"/>
</dbReference>
<sequence length="55" mass="6015">MVVHNCDDKPGIGSYQCNSCGNVIDIIDPNSALEPCPSCFSCIWNTIKPIDKNMI</sequence>
<dbReference type="PATRIC" id="fig|47311.3.peg.1377"/>
<proteinExistence type="predicted"/>
<comment type="caution">
    <text evidence="1">The sequence shown here is derived from an EMBL/GenBank/DDBJ whole genome shotgun (WGS) entry which is preliminary data.</text>
</comment>
<accession>A0A166DQ16</accession>
<keyword evidence="2" id="KW-1185">Reference proteome</keyword>
<name>A0A166DQ16_9EURY</name>
<dbReference type="OrthoDB" id="112072at2157"/>